<dbReference type="EMBL" id="UGUS01000001">
    <property type="protein sequence ID" value="SUD27026.1"/>
    <property type="molecule type" value="Genomic_DNA"/>
</dbReference>
<name>A0A379I587_PSEFL</name>
<sequence>MALALLWYIKYKPRLRRLPAGQGPVATQLHYLRELWRLGLPIGGTYAVEVGLFAFAALCMGHHGQHAVGSPSDCPANRLGGLYGASGMSYAVTMRIGLHYGGGHLLGARLAGRVGIAFGARR</sequence>
<organism evidence="1 2">
    <name type="scientific">Pseudomonas fluorescens</name>
    <dbReference type="NCBI Taxonomy" id="294"/>
    <lineage>
        <taxon>Bacteria</taxon>
        <taxon>Pseudomonadati</taxon>
        <taxon>Pseudomonadota</taxon>
        <taxon>Gammaproteobacteria</taxon>
        <taxon>Pseudomonadales</taxon>
        <taxon>Pseudomonadaceae</taxon>
        <taxon>Pseudomonas</taxon>
    </lineage>
</organism>
<gene>
    <name evidence="1" type="primary">mdtK_1</name>
    <name evidence="1" type="ORF">NCTC10392_00001</name>
</gene>
<reference evidence="1 2" key="1">
    <citation type="submission" date="2018-06" db="EMBL/GenBank/DDBJ databases">
        <authorList>
            <consortium name="Pathogen Informatics"/>
            <person name="Doyle S."/>
        </authorList>
    </citation>
    <scope>NUCLEOTIDE SEQUENCE [LARGE SCALE GENOMIC DNA]</scope>
    <source>
        <strain evidence="1 2">NCTC10392</strain>
    </source>
</reference>
<dbReference type="Proteomes" id="UP000255125">
    <property type="component" value="Unassembled WGS sequence"/>
</dbReference>
<proteinExistence type="predicted"/>
<protein>
    <submittedName>
        <fullName evidence="1">Multidrug resistance protein NorM</fullName>
    </submittedName>
</protein>
<evidence type="ECO:0000313" key="2">
    <source>
        <dbReference type="Proteomes" id="UP000255125"/>
    </source>
</evidence>
<accession>A0A379I587</accession>
<evidence type="ECO:0000313" key="1">
    <source>
        <dbReference type="EMBL" id="SUD27026.1"/>
    </source>
</evidence>
<dbReference type="AlphaFoldDB" id="A0A379I587"/>